<feature type="compositionally biased region" description="Low complexity" evidence="1">
    <location>
        <begin position="97"/>
        <end position="113"/>
    </location>
</feature>
<evidence type="ECO:0000313" key="2">
    <source>
        <dbReference type="EMBL" id="ORY21296.1"/>
    </source>
</evidence>
<feature type="compositionally biased region" description="Polar residues" evidence="1">
    <location>
        <begin position="231"/>
        <end position="256"/>
    </location>
</feature>
<dbReference type="InParanoid" id="A0A1Y2AFL2"/>
<feature type="compositionally biased region" description="Basic and acidic residues" evidence="1">
    <location>
        <begin position="280"/>
        <end position="290"/>
    </location>
</feature>
<feature type="region of interest" description="Disordered" evidence="1">
    <location>
        <begin position="68"/>
        <end position="125"/>
    </location>
</feature>
<feature type="region of interest" description="Disordered" evidence="1">
    <location>
        <begin position="231"/>
        <end position="301"/>
    </location>
</feature>
<organism evidence="2 3">
    <name type="scientific">Naematelia encephala</name>
    <dbReference type="NCBI Taxonomy" id="71784"/>
    <lineage>
        <taxon>Eukaryota</taxon>
        <taxon>Fungi</taxon>
        <taxon>Dikarya</taxon>
        <taxon>Basidiomycota</taxon>
        <taxon>Agaricomycotina</taxon>
        <taxon>Tremellomycetes</taxon>
        <taxon>Tremellales</taxon>
        <taxon>Naemateliaceae</taxon>
        <taxon>Naematelia</taxon>
    </lineage>
</organism>
<dbReference type="EMBL" id="MCFC01000114">
    <property type="protein sequence ID" value="ORY21296.1"/>
    <property type="molecule type" value="Genomic_DNA"/>
</dbReference>
<name>A0A1Y2AFL2_9TREE</name>
<evidence type="ECO:0000313" key="3">
    <source>
        <dbReference type="Proteomes" id="UP000193986"/>
    </source>
</evidence>
<dbReference type="AlphaFoldDB" id="A0A1Y2AFL2"/>
<reference evidence="2 3" key="1">
    <citation type="submission" date="2016-07" db="EMBL/GenBank/DDBJ databases">
        <title>Pervasive Adenine N6-methylation of Active Genes in Fungi.</title>
        <authorList>
            <consortium name="DOE Joint Genome Institute"/>
            <person name="Mondo S.J."/>
            <person name="Dannebaum R.O."/>
            <person name="Kuo R.C."/>
            <person name="Labutti K."/>
            <person name="Haridas S."/>
            <person name="Kuo A."/>
            <person name="Salamov A."/>
            <person name="Ahrendt S.R."/>
            <person name="Lipzen A."/>
            <person name="Sullivan W."/>
            <person name="Andreopoulos W.B."/>
            <person name="Clum A."/>
            <person name="Lindquist E."/>
            <person name="Daum C."/>
            <person name="Ramamoorthy G.K."/>
            <person name="Gryganskyi A."/>
            <person name="Culley D."/>
            <person name="Magnuson J.K."/>
            <person name="James T.Y."/>
            <person name="O'Malley M.A."/>
            <person name="Stajich J.E."/>
            <person name="Spatafora J.W."/>
            <person name="Visel A."/>
            <person name="Grigoriev I.V."/>
        </authorList>
    </citation>
    <scope>NUCLEOTIDE SEQUENCE [LARGE SCALE GENOMIC DNA]</scope>
    <source>
        <strain evidence="2 3">68-887.2</strain>
    </source>
</reference>
<proteinExistence type="predicted"/>
<protein>
    <submittedName>
        <fullName evidence="2">Uncharacterized protein</fullName>
    </submittedName>
</protein>
<gene>
    <name evidence="2" type="ORF">BCR39DRAFT_569930</name>
</gene>
<dbReference type="Proteomes" id="UP000193986">
    <property type="component" value="Unassembled WGS sequence"/>
</dbReference>
<sequence>MDISPAFLVHHSLSVTSALEPYDVFRGTQSTMTKSQSSNSGVTSNRTSLATLVSMMRKIQNARSVLQAGLRSPPSTFASREQPRVDDTSRPSLSHEVTSTTPSLPSTSPVLPSTSPPLPSTTTTPSLAFSKTQMARGSVLLRLPLQVSHVGTSQAGRANQTKFESLQHSVDGLALDDRTTLAELASISNAYQELYSAIREENPQDRWRLTDDAAKKLYGVVWETNERLQGTVQASQTDGQRTTTMDRPITTASNTYWKPWDKRQDKEKGKADPEETEATEDTKEDTKEDTEATEETEGAYYLGGTGECTVQLYRQLKVQHSIHPGEGSIPPKKIKDDLSIERRCQYLGHQATQSTR</sequence>
<feature type="compositionally biased region" description="Basic and acidic residues" evidence="1">
    <location>
        <begin position="259"/>
        <end position="273"/>
    </location>
</feature>
<accession>A0A1Y2AFL2</accession>
<comment type="caution">
    <text evidence="2">The sequence shown here is derived from an EMBL/GenBank/DDBJ whole genome shotgun (WGS) entry which is preliminary data.</text>
</comment>
<keyword evidence="3" id="KW-1185">Reference proteome</keyword>
<evidence type="ECO:0000256" key="1">
    <source>
        <dbReference type="SAM" id="MobiDB-lite"/>
    </source>
</evidence>